<organism evidence="1 2">
    <name type="scientific">Leersia perrieri</name>
    <dbReference type="NCBI Taxonomy" id="77586"/>
    <lineage>
        <taxon>Eukaryota</taxon>
        <taxon>Viridiplantae</taxon>
        <taxon>Streptophyta</taxon>
        <taxon>Embryophyta</taxon>
        <taxon>Tracheophyta</taxon>
        <taxon>Spermatophyta</taxon>
        <taxon>Magnoliopsida</taxon>
        <taxon>Liliopsida</taxon>
        <taxon>Poales</taxon>
        <taxon>Poaceae</taxon>
        <taxon>BOP clade</taxon>
        <taxon>Oryzoideae</taxon>
        <taxon>Oryzeae</taxon>
        <taxon>Oryzinae</taxon>
        <taxon>Leersia</taxon>
    </lineage>
</organism>
<evidence type="ECO:0000313" key="1">
    <source>
        <dbReference type="EnsemblPlants" id="LPERR03G32220.1"/>
    </source>
</evidence>
<accession>A0A0D9W0D8</accession>
<dbReference type="Gramene" id="LPERR03G32220.1">
    <property type="protein sequence ID" value="LPERR03G32220.1"/>
    <property type="gene ID" value="LPERR03G32220"/>
</dbReference>
<dbReference type="HOGENOM" id="CLU_2310102_0_0_1"/>
<dbReference type="AlphaFoldDB" id="A0A0D9W0D8"/>
<sequence length="100" mass="10646">MISPGIFFVRPETFEQLEVSKDLFGKASSYLKDLAGAPAGARGSAVATLGWRQCGTSDAAEARCGRVGAGYVDNAWTVGGWRSPPTGDGVLHGRRWQRFG</sequence>
<reference evidence="1" key="3">
    <citation type="submission" date="2015-04" db="UniProtKB">
        <authorList>
            <consortium name="EnsemblPlants"/>
        </authorList>
    </citation>
    <scope>IDENTIFICATION</scope>
</reference>
<reference evidence="1 2" key="1">
    <citation type="submission" date="2012-08" db="EMBL/GenBank/DDBJ databases">
        <title>Oryza genome evolution.</title>
        <authorList>
            <person name="Wing R.A."/>
        </authorList>
    </citation>
    <scope>NUCLEOTIDE SEQUENCE</scope>
</reference>
<dbReference type="EnsemblPlants" id="LPERR03G32220.1">
    <property type="protein sequence ID" value="LPERR03G32220.1"/>
    <property type="gene ID" value="LPERR03G32220"/>
</dbReference>
<dbReference type="InterPro" id="IPR012340">
    <property type="entry name" value="NA-bd_OB-fold"/>
</dbReference>
<protein>
    <submittedName>
        <fullName evidence="1">Uncharacterized protein</fullName>
    </submittedName>
</protein>
<dbReference type="Proteomes" id="UP000032180">
    <property type="component" value="Chromosome 3"/>
</dbReference>
<reference evidence="2" key="2">
    <citation type="submission" date="2013-12" db="EMBL/GenBank/DDBJ databases">
        <authorList>
            <person name="Yu Y."/>
            <person name="Lee S."/>
            <person name="de Baynast K."/>
            <person name="Wissotski M."/>
            <person name="Liu L."/>
            <person name="Talag J."/>
            <person name="Goicoechea J."/>
            <person name="Angelova A."/>
            <person name="Jetty R."/>
            <person name="Kudrna D."/>
            <person name="Golser W."/>
            <person name="Rivera L."/>
            <person name="Zhang J."/>
            <person name="Wing R."/>
        </authorList>
    </citation>
    <scope>NUCLEOTIDE SEQUENCE</scope>
</reference>
<name>A0A0D9W0D8_9ORYZ</name>
<dbReference type="Gene3D" id="2.40.50.140">
    <property type="entry name" value="Nucleic acid-binding proteins"/>
    <property type="match status" value="1"/>
</dbReference>
<proteinExistence type="predicted"/>
<keyword evidence="2" id="KW-1185">Reference proteome</keyword>
<evidence type="ECO:0000313" key="2">
    <source>
        <dbReference type="Proteomes" id="UP000032180"/>
    </source>
</evidence>